<evidence type="ECO:0000256" key="6">
    <source>
        <dbReference type="ARBA" id="ARBA00022679"/>
    </source>
</evidence>
<evidence type="ECO:0000256" key="3">
    <source>
        <dbReference type="ARBA" id="ARBA00005046"/>
    </source>
</evidence>
<proteinExistence type="inferred from homology"/>
<gene>
    <name evidence="13" type="ORF">FEN17_20125</name>
</gene>
<dbReference type="CDD" id="cd00887">
    <property type="entry name" value="MoeA"/>
    <property type="match status" value="1"/>
</dbReference>
<name>A0A5R9KRI7_9BACT</name>
<accession>A0A5R9KRI7</accession>
<comment type="similarity">
    <text evidence="4 11">Belongs to the MoeA family.</text>
</comment>
<dbReference type="PANTHER" id="PTHR10192">
    <property type="entry name" value="MOLYBDOPTERIN BIOSYNTHESIS PROTEIN"/>
    <property type="match status" value="1"/>
</dbReference>
<dbReference type="SMART" id="SM00852">
    <property type="entry name" value="MoCF_biosynth"/>
    <property type="match status" value="1"/>
</dbReference>
<keyword evidence="14" id="KW-1185">Reference proteome</keyword>
<dbReference type="AlphaFoldDB" id="A0A5R9KRI7"/>
<dbReference type="Gene3D" id="3.40.980.10">
    <property type="entry name" value="MoaB/Mog-like domain"/>
    <property type="match status" value="1"/>
</dbReference>
<comment type="function">
    <text evidence="2 11">Catalyzes the insertion of molybdate into adenylated molybdopterin with the concomitant release of AMP.</text>
</comment>
<dbReference type="GO" id="GO:0006777">
    <property type="term" value="P:Mo-molybdopterin cofactor biosynthetic process"/>
    <property type="evidence" value="ECO:0007669"/>
    <property type="project" value="UniProtKB-UniRule"/>
</dbReference>
<dbReference type="InterPro" id="IPR005110">
    <property type="entry name" value="MoeA_linker/N"/>
</dbReference>
<comment type="pathway">
    <text evidence="3 11">Cofactor biosynthesis; molybdopterin biosynthesis.</text>
</comment>
<dbReference type="UniPathway" id="UPA00344"/>
<comment type="caution">
    <text evidence="13">The sequence shown here is derived from an EMBL/GenBank/DDBJ whole genome shotgun (WGS) entry which is preliminary data.</text>
</comment>
<keyword evidence="9 11" id="KW-0501">Molybdenum cofactor biosynthesis</keyword>
<evidence type="ECO:0000256" key="8">
    <source>
        <dbReference type="ARBA" id="ARBA00022842"/>
    </source>
</evidence>
<dbReference type="InterPro" id="IPR038987">
    <property type="entry name" value="MoeA-like"/>
</dbReference>
<dbReference type="SUPFAM" id="SSF63882">
    <property type="entry name" value="MoeA N-terminal region -like"/>
    <property type="match status" value="1"/>
</dbReference>
<evidence type="ECO:0000256" key="9">
    <source>
        <dbReference type="ARBA" id="ARBA00023150"/>
    </source>
</evidence>
<organism evidence="13 14">
    <name type="scientific">Dyadobacter luticola</name>
    <dbReference type="NCBI Taxonomy" id="1979387"/>
    <lineage>
        <taxon>Bacteria</taxon>
        <taxon>Pseudomonadati</taxon>
        <taxon>Bacteroidota</taxon>
        <taxon>Cytophagia</taxon>
        <taxon>Cytophagales</taxon>
        <taxon>Spirosomataceae</taxon>
        <taxon>Dyadobacter</taxon>
    </lineage>
</organism>
<dbReference type="InterPro" id="IPR036135">
    <property type="entry name" value="MoeA_linker/N_sf"/>
</dbReference>
<protein>
    <recommendedName>
        <fullName evidence="11">Molybdopterin molybdenumtransferase</fullName>
        <ecNumber evidence="11">2.10.1.1</ecNumber>
    </recommendedName>
</protein>
<evidence type="ECO:0000259" key="12">
    <source>
        <dbReference type="SMART" id="SM00852"/>
    </source>
</evidence>
<dbReference type="InterPro" id="IPR008284">
    <property type="entry name" value="MoCF_biosynth_CS"/>
</dbReference>
<dbReference type="PROSITE" id="PS01079">
    <property type="entry name" value="MOCF_BIOSYNTHESIS_2"/>
    <property type="match status" value="1"/>
</dbReference>
<dbReference type="OrthoDB" id="9804758at2"/>
<feature type="domain" description="MoaB/Mog" evidence="12">
    <location>
        <begin position="176"/>
        <end position="314"/>
    </location>
</feature>
<evidence type="ECO:0000256" key="4">
    <source>
        <dbReference type="ARBA" id="ARBA00010763"/>
    </source>
</evidence>
<keyword evidence="6 11" id="KW-0808">Transferase</keyword>
<dbReference type="Pfam" id="PF00994">
    <property type="entry name" value="MoCF_biosynth"/>
    <property type="match status" value="1"/>
</dbReference>
<dbReference type="RefSeq" id="WP_138367191.1">
    <property type="nucleotide sequence ID" value="NZ_VCEJ01000005.1"/>
</dbReference>
<dbReference type="NCBIfam" id="TIGR00177">
    <property type="entry name" value="molyb_syn"/>
    <property type="match status" value="1"/>
</dbReference>
<dbReference type="GO" id="GO:0046872">
    <property type="term" value="F:metal ion binding"/>
    <property type="evidence" value="ECO:0007669"/>
    <property type="project" value="UniProtKB-UniRule"/>
</dbReference>
<comment type="catalytic activity">
    <reaction evidence="10">
        <text>adenylyl-molybdopterin + molybdate = Mo-molybdopterin + AMP + H(+)</text>
        <dbReference type="Rhea" id="RHEA:35047"/>
        <dbReference type="ChEBI" id="CHEBI:15378"/>
        <dbReference type="ChEBI" id="CHEBI:36264"/>
        <dbReference type="ChEBI" id="CHEBI:62727"/>
        <dbReference type="ChEBI" id="CHEBI:71302"/>
        <dbReference type="ChEBI" id="CHEBI:456215"/>
        <dbReference type="EC" id="2.10.1.1"/>
    </reaction>
</comment>
<keyword evidence="7 11" id="KW-0479">Metal-binding</keyword>
<dbReference type="InterPro" id="IPR036688">
    <property type="entry name" value="MoeA_C_domain_IV_sf"/>
</dbReference>
<dbReference type="InterPro" id="IPR001453">
    <property type="entry name" value="MoaB/Mog_dom"/>
</dbReference>
<dbReference type="FunFam" id="3.40.980.10:FF:000004">
    <property type="entry name" value="Molybdopterin molybdenumtransferase"/>
    <property type="match status" value="1"/>
</dbReference>
<evidence type="ECO:0000256" key="11">
    <source>
        <dbReference type="RuleBase" id="RU365090"/>
    </source>
</evidence>
<reference evidence="13 14" key="1">
    <citation type="submission" date="2019-05" db="EMBL/GenBank/DDBJ databases">
        <authorList>
            <person name="Qu J.-H."/>
        </authorList>
    </citation>
    <scope>NUCLEOTIDE SEQUENCE [LARGE SCALE GENOMIC DNA]</scope>
    <source>
        <strain evidence="13 14">T17</strain>
    </source>
</reference>
<evidence type="ECO:0000256" key="1">
    <source>
        <dbReference type="ARBA" id="ARBA00001946"/>
    </source>
</evidence>
<dbReference type="Proteomes" id="UP000306402">
    <property type="component" value="Unassembled WGS sequence"/>
</dbReference>
<dbReference type="Pfam" id="PF03454">
    <property type="entry name" value="MoeA_C"/>
    <property type="match status" value="1"/>
</dbReference>
<evidence type="ECO:0000256" key="7">
    <source>
        <dbReference type="ARBA" id="ARBA00022723"/>
    </source>
</evidence>
<dbReference type="Gene3D" id="2.170.190.11">
    <property type="entry name" value="Molybdopterin biosynthesis moea protein, domain 3"/>
    <property type="match status" value="1"/>
</dbReference>
<dbReference type="EC" id="2.10.1.1" evidence="11"/>
<dbReference type="Pfam" id="PF03453">
    <property type="entry name" value="MoeA_N"/>
    <property type="match status" value="1"/>
</dbReference>
<sequence>MVSVNEAKEKVIANAPVLSGEVKKLADALGYVLAEDILAPFSQPSFRQSSMDGYAIIHSDILHSGTELTLSGESKAGQTVALSLQSGQAIRIFTGAMVPDEATAVIMQEHTEVKEGKVLIHEFPVPEGKNVREIGKQIKKGAMALPGGTYLSPGSIGFLQGMAVTEVNVYRKPKIGLLLTGDELLKIGDPLTPGKIYESNSAMLIAALSQEGITDIEVTYAADDLDSTVAALKDLTVKNDVILASGGISVGDYDFVGAALKEVGTEQVFYKVKQKPGKPLMFAKKEEKLFFALPGNPASSLVCYYEYVLPALRKMMGRNDLFLKSLQMPVKYPYAFDGQRDEFLKAMIAGDEVIPLDGQESFALRSFAVADAIIYLPTTQNKVKPGDLVEVHLLPF</sequence>
<evidence type="ECO:0000256" key="10">
    <source>
        <dbReference type="ARBA" id="ARBA00047317"/>
    </source>
</evidence>
<evidence type="ECO:0000256" key="2">
    <source>
        <dbReference type="ARBA" id="ARBA00002901"/>
    </source>
</evidence>
<keyword evidence="5 11" id="KW-0500">Molybdenum</keyword>
<comment type="cofactor">
    <cofactor evidence="1 11">
        <name>Mg(2+)</name>
        <dbReference type="ChEBI" id="CHEBI:18420"/>
    </cofactor>
</comment>
<dbReference type="PANTHER" id="PTHR10192:SF5">
    <property type="entry name" value="GEPHYRIN"/>
    <property type="match status" value="1"/>
</dbReference>
<dbReference type="InterPro" id="IPR005111">
    <property type="entry name" value="MoeA_C_domain_IV"/>
</dbReference>
<evidence type="ECO:0000313" key="13">
    <source>
        <dbReference type="EMBL" id="TLU98901.1"/>
    </source>
</evidence>
<dbReference type="InterPro" id="IPR036425">
    <property type="entry name" value="MoaB/Mog-like_dom_sf"/>
</dbReference>
<evidence type="ECO:0000256" key="5">
    <source>
        <dbReference type="ARBA" id="ARBA00022505"/>
    </source>
</evidence>
<dbReference type="Gene3D" id="3.90.105.10">
    <property type="entry name" value="Molybdopterin biosynthesis moea protein, domain 2"/>
    <property type="match status" value="1"/>
</dbReference>
<dbReference type="NCBIfam" id="NF045515">
    <property type="entry name" value="Glp_gephyrin"/>
    <property type="match status" value="1"/>
</dbReference>
<dbReference type="GO" id="GO:0005829">
    <property type="term" value="C:cytosol"/>
    <property type="evidence" value="ECO:0007669"/>
    <property type="project" value="TreeGrafter"/>
</dbReference>
<dbReference type="GO" id="GO:0061599">
    <property type="term" value="F:molybdopterin molybdotransferase activity"/>
    <property type="evidence" value="ECO:0007669"/>
    <property type="project" value="UniProtKB-UniRule"/>
</dbReference>
<evidence type="ECO:0000313" key="14">
    <source>
        <dbReference type="Proteomes" id="UP000306402"/>
    </source>
</evidence>
<dbReference type="Gene3D" id="2.40.340.10">
    <property type="entry name" value="MoeA, C-terminal, domain IV"/>
    <property type="match status" value="1"/>
</dbReference>
<keyword evidence="8 11" id="KW-0460">Magnesium</keyword>
<dbReference type="EMBL" id="VCEJ01000005">
    <property type="protein sequence ID" value="TLU98901.1"/>
    <property type="molecule type" value="Genomic_DNA"/>
</dbReference>
<dbReference type="SUPFAM" id="SSF63867">
    <property type="entry name" value="MoeA C-terminal domain-like"/>
    <property type="match status" value="1"/>
</dbReference>
<dbReference type="SUPFAM" id="SSF53218">
    <property type="entry name" value="Molybdenum cofactor biosynthesis proteins"/>
    <property type="match status" value="1"/>
</dbReference>